<dbReference type="EMBL" id="JBGOOL010000009">
    <property type="protein sequence ID" value="MEZ8052472.1"/>
    <property type="molecule type" value="Genomic_DNA"/>
</dbReference>
<comment type="caution">
    <text evidence="1">The sequence shown here is derived from an EMBL/GenBank/DDBJ whole genome shotgun (WGS) entry which is preliminary data.</text>
</comment>
<protein>
    <submittedName>
        <fullName evidence="1">Uncharacterized protein</fullName>
    </submittedName>
</protein>
<accession>A0ABV4KLV1</accession>
<gene>
    <name evidence="1" type="ORF">ACED57_04840</name>
</gene>
<sequence length="54" mass="5862">MAQIFSFCDVASAGFIGLKGSLALATVVTDASNERRIFEVKGLDSMNCRFIGFR</sequence>
<keyword evidence="2" id="KW-1185">Reference proteome</keyword>
<organism evidence="1 2">
    <name type="scientific">Vibrio atlanticus</name>
    <dbReference type="NCBI Taxonomy" id="693153"/>
    <lineage>
        <taxon>Bacteria</taxon>
        <taxon>Pseudomonadati</taxon>
        <taxon>Pseudomonadota</taxon>
        <taxon>Gammaproteobacteria</taxon>
        <taxon>Vibrionales</taxon>
        <taxon>Vibrionaceae</taxon>
        <taxon>Vibrio</taxon>
    </lineage>
</organism>
<evidence type="ECO:0000313" key="2">
    <source>
        <dbReference type="Proteomes" id="UP001569175"/>
    </source>
</evidence>
<dbReference type="RefSeq" id="WP_231847902.1">
    <property type="nucleotide sequence ID" value="NC_011744.2"/>
</dbReference>
<evidence type="ECO:0000313" key="1">
    <source>
        <dbReference type="EMBL" id="MEZ8052472.1"/>
    </source>
</evidence>
<proteinExistence type="predicted"/>
<reference evidence="1 2" key="1">
    <citation type="submission" date="2024-06" db="EMBL/GenBank/DDBJ databases">
        <authorList>
            <person name="Steensen K."/>
            <person name="Seneca J."/>
            <person name="Bartlau N."/>
            <person name="Yu A.X."/>
            <person name="Polz M.F."/>
        </authorList>
    </citation>
    <scope>NUCLEOTIDE SEQUENCE [LARGE SCALE GENOMIC DNA]</scope>
    <source>
        <strain evidence="1 2">1F9</strain>
    </source>
</reference>
<name>A0ABV4KLV1_9VIBR</name>
<dbReference type="Proteomes" id="UP001569175">
    <property type="component" value="Unassembled WGS sequence"/>
</dbReference>
<dbReference type="GeneID" id="94235759"/>